<dbReference type="EMBL" id="KB467831">
    <property type="protein sequence ID" value="PCH34326.1"/>
    <property type="molecule type" value="Genomic_DNA"/>
</dbReference>
<gene>
    <name evidence="3" type="ORF">WOLCODRAFT_135644</name>
</gene>
<evidence type="ECO:0000313" key="4">
    <source>
        <dbReference type="Proteomes" id="UP000218811"/>
    </source>
</evidence>
<feature type="domain" description="DUF6533" evidence="2">
    <location>
        <begin position="20"/>
        <end position="65"/>
    </location>
</feature>
<feature type="transmembrane region" description="Helical" evidence="1">
    <location>
        <begin position="165"/>
        <end position="184"/>
    </location>
</feature>
<keyword evidence="4" id="KW-1185">Reference proteome</keyword>
<feature type="transmembrane region" description="Helical" evidence="1">
    <location>
        <begin position="20"/>
        <end position="37"/>
    </location>
</feature>
<dbReference type="OrthoDB" id="2679643at2759"/>
<keyword evidence="1" id="KW-0472">Membrane</keyword>
<organism evidence="3 4">
    <name type="scientific">Wolfiporia cocos (strain MD-104)</name>
    <name type="common">Brown rot fungus</name>
    <dbReference type="NCBI Taxonomy" id="742152"/>
    <lineage>
        <taxon>Eukaryota</taxon>
        <taxon>Fungi</taxon>
        <taxon>Dikarya</taxon>
        <taxon>Basidiomycota</taxon>
        <taxon>Agaricomycotina</taxon>
        <taxon>Agaricomycetes</taxon>
        <taxon>Polyporales</taxon>
        <taxon>Phaeolaceae</taxon>
        <taxon>Wolfiporia</taxon>
    </lineage>
</organism>
<feature type="transmembrane region" description="Helical" evidence="1">
    <location>
        <begin position="234"/>
        <end position="252"/>
    </location>
</feature>
<accession>A0A2H3IWK1</accession>
<evidence type="ECO:0000313" key="3">
    <source>
        <dbReference type="EMBL" id="PCH34326.1"/>
    </source>
</evidence>
<dbReference type="InterPro" id="IPR045340">
    <property type="entry name" value="DUF6533"/>
</dbReference>
<dbReference type="Proteomes" id="UP000218811">
    <property type="component" value="Unassembled WGS sequence"/>
</dbReference>
<dbReference type="Pfam" id="PF20151">
    <property type="entry name" value="DUF6533"/>
    <property type="match status" value="1"/>
</dbReference>
<dbReference type="OMA" id="CNIAMVA"/>
<keyword evidence="1" id="KW-1133">Transmembrane helix</keyword>
<feature type="transmembrane region" description="Helical" evidence="1">
    <location>
        <begin position="204"/>
        <end position="222"/>
    </location>
</feature>
<protein>
    <recommendedName>
        <fullName evidence="2">DUF6533 domain-containing protein</fullName>
    </recommendedName>
</protein>
<feature type="transmembrane region" description="Helical" evidence="1">
    <location>
        <begin position="57"/>
        <end position="76"/>
    </location>
</feature>
<name>A0A2H3IWK1_WOLCO</name>
<evidence type="ECO:0000259" key="2">
    <source>
        <dbReference type="Pfam" id="PF20151"/>
    </source>
</evidence>
<evidence type="ECO:0000256" key="1">
    <source>
        <dbReference type="SAM" id="Phobius"/>
    </source>
</evidence>
<keyword evidence="1" id="KW-0812">Transmembrane</keyword>
<dbReference type="AlphaFoldDB" id="A0A2H3IWK1"/>
<reference evidence="3 4" key="1">
    <citation type="journal article" date="2012" name="Science">
        <title>The Paleozoic origin of enzymatic lignin decomposition reconstructed from 31 fungal genomes.</title>
        <authorList>
            <person name="Floudas D."/>
            <person name="Binder M."/>
            <person name="Riley R."/>
            <person name="Barry K."/>
            <person name="Blanchette R.A."/>
            <person name="Henrissat B."/>
            <person name="Martinez A.T."/>
            <person name="Otillar R."/>
            <person name="Spatafora J.W."/>
            <person name="Yadav J.S."/>
            <person name="Aerts A."/>
            <person name="Benoit I."/>
            <person name="Boyd A."/>
            <person name="Carlson A."/>
            <person name="Copeland A."/>
            <person name="Coutinho P.M."/>
            <person name="de Vries R.P."/>
            <person name="Ferreira P."/>
            <person name="Findley K."/>
            <person name="Foster B."/>
            <person name="Gaskell J."/>
            <person name="Glotzer D."/>
            <person name="Gorecki P."/>
            <person name="Heitman J."/>
            <person name="Hesse C."/>
            <person name="Hori C."/>
            <person name="Igarashi K."/>
            <person name="Jurgens J.A."/>
            <person name="Kallen N."/>
            <person name="Kersten P."/>
            <person name="Kohler A."/>
            <person name="Kuees U."/>
            <person name="Kumar T.K.A."/>
            <person name="Kuo A."/>
            <person name="LaButti K."/>
            <person name="Larrondo L.F."/>
            <person name="Lindquist E."/>
            <person name="Ling A."/>
            <person name="Lombard V."/>
            <person name="Lucas S."/>
            <person name="Lundell T."/>
            <person name="Martin R."/>
            <person name="McLaughlin D.J."/>
            <person name="Morgenstern I."/>
            <person name="Morin E."/>
            <person name="Murat C."/>
            <person name="Nagy L.G."/>
            <person name="Nolan M."/>
            <person name="Ohm R.A."/>
            <person name="Patyshakuliyeva A."/>
            <person name="Rokas A."/>
            <person name="Ruiz-Duenas F.J."/>
            <person name="Sabat G."/>
            <person name="Salamov A."/>
            <person name="Samejima M."/>
            <person name="Schmutz J."/>
            <person name="Slot J.C."/>
            <person name="St John F."/>
            <person name="Stenlid J."/>
            <person name="Sun H."/>
            <person name="Sun S."/>
            <person name="Syed K."/>
            <person name="Tsang A."/>
            <person name="Wiebenga A."/>
            <person name="Young D."/>
            <person name="Pisabarro A."/>
            <person name="Eastwood D.C."/>
            <person name="Martin F."/>
            <person name="Cullen D."/>
            <person name="Grigoriev I.V."/>
            <person name="Hibbett D.S."/>
        </authorList>
    </citation>
    <scope>NUCLEOTIDE SEQUENCE [LARGE SCALE GENOMIC DNA]</scope>
    <source>
        <strain evidence="3 4">MD-104</strain>
    </source>
</reference>
<feature type="transmembrane region" description="Helical" evidence="1">
    <location>
        <begin position="83"/>
        <end position="108"/>
    </location>
</feature>
<sequence>MSALAQEVASCMQADRNATYLALTSFAVLIYDYSLTFSDEVRYFWTGQWSVPKVLFILNRYVAPIVQMLFVVGLTYNRMRPNVMVLVLLSLSVMTSIVIQAMIVIKIWCLYPKNRVVRAFVFGCFLACNIAMVAETVLVSSILLRGGTGLACGSIPRSAKIWKIFLPNLILHTVLYVVTSWPAFQMFRIGGRAPLLSRLVQDGSMIYGIVFVTALWTTVSGLQTRNISLMISGLYSNVIMVVPSIFVSRLMLRMRSLAASLNLNVNADMLLSAAELSRVRWRPGSRSGEIVVDVYVYEDERVPSPSMTCLGAIEMENMPGIEEEARQYLAELMGARSSTMSDAHASFLIID</sequence>
<feature type="transmembrane region" description="Helical" evidence="1">
    <location>
        <begin position="120"/>
        <end position="144"/>
    </location>
</feature>
<proteinExistence type="predicted"/>